<name>A0ABW5TIB7_9ENTE</name>
<evidence type="ECO:0000259" key="4">
    <source>
        <dbReference type="Pfam" id="PF00294"/>
    </source>
</evidence>
<dbReference type="EMBL" id="JBHUMO010000015">
    <property type="protein sequence ID" value="MFD2728408.1"/>
    <property type="molecule type" value="Genomic_DNA"/>
</dbReference>
<keyword evidence="6" id="KW-1185">Reference proteome</keyword>
<keyword evidence="3 5" id="KW-0418">Kinase</keyword>
<dbReference type="PANTHER" id="PTHR43320">
    <property type="entry name" value="SUGAR KINASE"/>
    <property type="match status" value="1"/>
</dbReference>
<dbReference type="InterPro" id="IPR029056">
    <property type="entry name" value="Ribokinase-like"/>
</dbReference>
<sequence length="333" mass="37629">MKTKILTLGEILLRLSTPKQNQLIDSSKLNMTIGGSETNVAISLANLGYSVSVLTVLPKNEFGKLATRVLRQNNVETSAIQYLDGRMGVYFLEDGVGIRKSKVIYDRANSAFARSEISFESLQAIFEDVSLFHISGITPALSPFWFDATIFLAEYAHKKGIPVSLDVNYRSKLWTTDRCREFVQKIAPFLTFCSAGSRDAATFFDVDCHTYPTLSEQYEQIVRKFPTIQYLFSTKRTVFDATHNKLKGYLYERGQLFESDEYDLTNIVDRVGGGDSFFAGVLFGCLEDMGAFDAIQFGTCLSAMKHTIYGDWQSFSKEDILSEIHQKNREIQR</sequence>
<reference evidence="6" key="1">
    <citation type="journal article" date="2019" name="Int. J. Syst. Evol. Microbiol.">
        <title>The Global Catalogue of Microorganisms (GCM) 10K type strain sequencing project: providing services to taxonomists for standard genome sequencing and annotation.</title>
        <authorList>
            <consortium name="The Broad Institute Genomics Platform"/>
            <consortium name="The Broad Institute Genome Sequencing Center for Infectious Disease"/>
            <person name="Wu L."/>
            <person name="Ma J."/>
        </authorList>
    </citation>
    <scope>NUCLEOTIDE SEQUENCE [LARGE SCALE GENOMIC DNA]</scope>
    <source>
        <strain evidence="6">TISTR 932</strain>
    </source>
</reference>
<keyword evidence="2" id="KW-0808">Transferase</keyword>
<comment type="similarity">
    <text evidence="1">Belongs to the carbohydrate kinase PfkB family.</text>
</comment>
<proteinExistence type="inferred from homology"/>
<evidence type="ECO:0000313" key="5">
    <source>
        <dbReference type="EMBL" id="MFD2728408.1"/>
    </source>
</evidence>
<accession>A0ABW5TIB7</accession>
<dbReference type="InterPro" id="IPR011611">
    <property type="entry name" value="PfkB_dom"/>
</dbReference>
<evidence type="ECO:0000256" key="1">
    <source>
        <dbReference type="ARBA" id="ARBA00010688"/>
    </source>
</evidence>
<dbReference type="SUPFAM" id="SSF53613">
    <property type="entry name" value="Ribokinase-like"/>
    <property type="match status" value="1"/>
</dbReference>
<dbReference type="Proteomes" id="UP001597427">
    <property type="component" value="Unassembled WGS sequence"/>
</dbReference>
<feature type="domain" description="Carbohydrate kinase PfkB" evidence="4">
    <location>
        <begin position="3"/>
        <end position="186"/>
    </location>
</feature>
<comment type="caution">
    <text evidence="5">The sequence shown here is derived from an EMBL/GenBank/DDBJ whole genome shotgun (WGS) entry which is preliminary data.</text>
</comment>
<evidence type="ECO:0000256" key="3">
    <source>
        <dbReference type="ARBA" id="ARBA00022777"/>
    </source>
</evidence>
<evidence type="ECO:0000256" key="2">
    <source>
        <dbReference type="ARBA" id="ARBA00022679"/>
    </source>
</evidence>
<organism evidence="5 6">
    <name type="scientific">Enterococcus camelliae</name>
    <dbReference type="NCBI Taxonomy" id="453959"/>
    <lineage>
        <taxon>Bacteria</taxon>
        <taxon>Bacillati</taxon>
        <taxon>Bacillota</taxon>
        <taxon>Bacilli</taxon>
        <taxon>Lactobacillales</taxon>
        <taxon>Enterococcaceae</taxon>
        <taxon>Enterococcus</taxon>
    </lineage>
</organism>
<gene>
    <name evidence="5" type="ORF">ACFSR0_03010</name>
</gene>
<dbReference type="Gene3D" id="3.40.1190.20">
    <property type="match status" value="1"/>
</dbReference>
<dbReference type="Pfam" id="PF00294">
    <property type="entry name" value="PfkB"/>
    <property type="match status" value="1"/>
</dbReference>
<dbReference type="PANTHER" id="PTHR43320:SF2">
    <property type="entry name" value="2-DEHYDRO-3-DEOXYGLUCONOKINASE_2-DEHYDRO-3-DEOXYGALACTONOKINASE"/>
    <property type="match status" value="1"/>
</dbReference>
<dbReference type="CDD" id="cd01166">
    <property type="entry name" value="KdgK"/>
    <property type="match status" value="1"/>
</dbReference>
<dbReference type="InterPro" id="IPR052700">
    <property type="entry name" value="Carb_kinase_PfkB-like"/>
</dbReference>
<dbReference type="GO" id="GO:0016301">
    <property type="term" value="F:kinase activity"/>
    <property type="evidence" value="ECO:0007669"/>
    <property type="project" value="UniProtKB-KW"/>
</dbReference>
<protein>
    <submittedName>
        <fullName evidence="5">PfkB family carbohydrate kinase</fullName>
    </submittedName>
</protein>
<evidence type="ECO:0000313" key="6">
    <source>
        <dbReference type="Proteomes" id="UP001597427"/>
    </source>
</evidence>
<dbReference type="RefSeq" id="WP_379979774.1">
    <property type="nucleotide sequence ID" value="NZ_JBHUMO010000015.1"/>
</dbReference>